<feature type="binding site" description="axial binding residue" evidence="14">
    <location>
        <position position="195"/>
    </location>
    <ligand>
        <name>heme</name>
        <dbReference type="ChEBI" id="CHEBI:30413"/>
        <label>2</label>
    </ligand>
    <ligandPart>
        <name>Fe</name>
        <dbReference type="ChEBI" id="CHEBI:18248"/>
    </ligandPart>
</feature>
<evidence type="ECO:0000256" key="13">
    <source>
        <dbReference type="PIRSR" id="PIRSR000013-1"/>
    </source>
</evidence>
<evidence type="ECO:0000256" key="11">
    <source>
        <dbReference type="ARBA" id="ARBA00023136"/>
    </source>
</evidence>
<comment type="PTM">
    <text evidence="12">Binds 4 heme groups per subunit.</text>
</comment>
<dbReference type="Proteomes" id="UP001234916">
    <property type="component" value="Chromosome"/>
</dbReference>
<feature type="domain" description="NapC/NirT cytochrome c N-terminal" evidence="16">
    <location>
        <begin position="27"/>
        <end position="198"/>
    </location>
</feature>
<evidence type="ECO:0000256" key="5">
    <source>
        <dbReference type="ARBA" id="ARBA00022617"/>
    </source>
</evidence>
<name>A0AA49IZD3_9PROT</name>
<evidence type="ECO:0000256" key="15">
    <source>
        <dbReference type="SAM" id="Phobius"/>
    </source>
</evidence>
<dbReference type="InterPro" id="IPR038266">
    <property type="entry name" value="NapC/NirT_cytc_sf"/>
</dbReference>
<dbReference type="PANTHER" id="PTHR30333:SF3">
    <property type="entry name" value="CYTOCHROME C-TYPE PROTEIN TORY"/>
    <property type="match status" value="1"/>
</dbReference>
<feature type="binding site" description="covalent" evidence="13">
    <location>
        <position position="63"/>
    </location>
    <ligand>
        <name>heme</name>
        <dbReference type="ChEBI" id="CHEBI:30413"/>
        <label>1</label>
    </ligand>
</feature>
<evidence type="ECO:0000256" key="9">
    <source>
        <dbReference type="ARBA" id="ARBA00022989"/>
    </source>
</evidence>
<dbReference type="GO" id="GO:0005886">
    <property type="term" value="C:plasma membrane"/>
    <property type="evidence" value="ECO:0007669"/>
    <property type="project" value="UniProtKB-SubCell"/>
</dbReference>
<feature type="binding site" description="covalent" evidence="13">
    <location>
        <position position="92"/>
    </location>
    <ligand>
        <name>heme</name>
        <dbReference type="ChEBI" id="CHEBI:30413"/>
        <label>2</label>
    </ligand>
</feature>
<dbReference type="EMBL" id="CP107246">
    <property type="protein sequence ID" value="WIM06763.1"/>
    <property type="molecule type" value="Genomic_DNA"/>
</dbReference>
<keyword evidence="11 15" id="KW-0472">Membrane</keyword>
<feature type="binding site" description="covalent" evidence="13">
    <location>
        <position position="157"/>
    </location>
    <ligand>
        <name>heme</name>
        <dbReference type="ChEBI" id="CHEBI:30413"/>
        <label>3</label>
    </ligand>
</feature>
<proteinExistence type="inferred from homology"/>
<dbReference type="FunFam" id="1.10.3820.10:FF:000001">
    <property type="entry name" value="Cytochrome c-type protein"/>
    <property type="match status" value="1"/>
</dbReference>
<feature type="binding site" description="axial binding residue" evidence="14">
    <location>
        <position position="116"/>
    </location>
    <ligand>
        <name>heme</name>
        <dbReference type="ChEBI" id="CHEBI:30413"/>
        <label>1</label>
    </ligand>
    <ligandPart>
        <name>Fe</name>
        <dbReference type="ChEBI" id="CHEBI:18248"/>
    </ligandPart>
</feature>
<keyword evidence="7 12" id="KW-0479">Metal-binding</keyword>
<feature type="binding site" description="covalent" evidence="13">
    <location>
        <position position="116"/>
    </location>
    <ligand>
        <name>heme</name>
        <dbReference type="ChEBI" id="CHEBI:30413"/>
        <label>3</label>
    </ligand>
</feature>
<keyword evidence="10 12" id="KW-0408">Iron</keyword>
<protein>
    <recommendedName>
        <fullName evidence="12">Cytochrome c-type protein</fullName>
    </recommendedName>
</protein>
<feature type="binding site" description="covalent" evidence="13">
    <location>
        <position position="189"/>
    </location>
    <ligand>
        <name>heme</name>
        <dbReference type="ChEBI" id="CHEBI:30413"/>
        <label>4</label>
    </ligand>
</feature>
<keyword evidence="4" id="KW-1003">Cell membrane</keyword>
<dbReference type="InterPro" id="IPR036280">
    <property type="entry name" value="Multihaem_cyt_sf"/>
</dbReference>
<feature type="binding site" description="axial binding residue" evidence="14">
    <location>
        <position position="93"/>
    </location>
    <ligand>
        <name>heme</name>
        <dbReference type="ChEBI" id="CHEBI:30413"/>
        <label>2</label>
    </ligand>
    <ligandPart>
        <name>Fe</name>
        <dbReference type="ChEBI" id="CHEBI:18248"/>
    </ligandPart>
</feature>
<dbReference type="PANTHER" id="PTHR30333">
    <property type="entry name" value="CYTOCHROME C-TYPE PROTEIN"/>
    <property type="match status" value="1"/>
</dbReference>
<dbReference type="InterPro" id="IPR024717">
    <property type="entry name" value="NapC/NirT/NrfH"/>
</dbReference>
<dbReference type="KEGG" id="npv:OHM77_05725"/>
<comment type="subcellular location">
    <subcellularLocation>
        <location evidence="1">Cell membrane</location>
        <topology evidence="1">Single-pass membrane protein</topology>
    </subcellularLocation>
</comment>
<feature type="binding site" description="covalent" evidence="13">
    <location>
        <position position="186"/>
    </location>
    <ligand>
        <name>heme</name>
        <dbReference type="ChEBI" id="CHEBI:30413"/>
        <label>4</label>
    </ligand>
</feature>
<keyword evidence="5 12" id="KW-0349">Heme</keyword>
<dbReference type="PIRSF" id="PIRSF000013">
    <property type="entry name" value="4_hem_cytochrm_NapC"/>
    <property type="match status" value="1"/>
</dbReference>
<dbReference type="Gene3D" id="1.10.3820.10">
    <property type="entry name" value="Di-heme elbow motif domain"/>
    <property type="match status" value="1"/>
</dbReference>
<evidence type="ECO:0000256" key="12">
    <source>
        <dbReference type="PIRNR" id="PIRNR000013"/>
    </source>
</evidence>
<feature type="binding site" description="axial binding residue" evidence="14">
    <location>
        <position position="158"/>
    </location>
    <ligand>
        <name>heme</name>
        <dbReference type="ChEBI" id="CHEBI:30413"/>
        <label>3</label>
    </ligand>
    <ligandPart>
        <name>Fe</name>
        <dbReference type="ChEBI" id="CHEBI:18248"/>
    </ligandPart>
</feature>
<feature type="binding site" description="covalent" evidence="13">
    <location>
        <position position="60"/>
    </location>
    <ligand>
        <name>heme</name>
        <dbReference type="ChEBI" id="CHEBI:30413"/>
        <label>1</label>
    </ligand>
</feature>
<evidence type="ECO:0000256" key="8">
    <source>
        <dbReference type="ARBA" id="ARBA00022982"/>
    </source>
</evidence>
<sequence>MAEESQNEQQPESREGMWTRLKKPPKCSFRTLLVVGMLLGIVFWGGLNTAMEWTNRAEFCTSCHEMTIPYEELKKTVHYKNRSGTTVNCADCHVASSKTPTDYIFKSLQKLMAARDVIGKITGIVDTPEKFEAHRLEMAKRVWARMKDRDSKECRNCHNFATMDPEKQKDRSVVKHEGAIEDGKTCIDCHKGIAHKPVHQLLEKEQTAEKKEG</sequence>
<comment type="similarity">
    <text evidence="2">Belongs to the NapC/NirT/NrfH family.</text>
</comment>
<evidence type="ECO:0000256" key="4">
    <source>
        <dbReference type="ARBA" id="ARBA00022475"/>
    </source>
</evidence>
<evidence type="ECO:0000256" key="14">
    <source>
        <dbReference type="PIRSR" id="PIRSR000013-2"/>
    </source>
</evidence>
<gene>
    <name evidence="17" type="ORF">OHM77_05725</name>
</gene>
<feature type="binding site" description="axial binding residue" evidence="14">
    <location>
        <position position="190"/>
    </location>
    <ligand>
        <name>heme</name>
        <dbReference type="ChEBI" id="CHEBI:30413"/>
        <label>4</label>
    </ligand>
    <ligandPart>
        <name>Fe</name>
        <dbReference type="ChEBI" id="CHEBI:18248"/>
    </ligandPart>
</feature>
<evidence type="ECO:0000256" key="2">
    <source>
        <dbReference type="ARBA" id="ARBA00007395"/>
    </source>
</evidence>
<dbReference type="Pfam" id="PF03264">
    <property type="entry name" value="Cytochrom_NNT"/>
    <property type="match status" value="1"/>
</dbReference>
<accession>A0AA49IZD3</accession>
<feature type="binding site" evidence="13">
    <location>
        <position position="89"/>
    </location>
    <ligand>
        <name>a menaquinol</name>
        <dbReference type="ChEBI" id="CHEBI:18151"/>
    </ligand>
</feature>
<dbReference type="GO" id="GO:0009055">
    <property type="term" value="F:electron transfer activity"/>
    <property type="evidence" value="ECO:0007669"/>
    <property type="project" value="TreeGrafter"/>
</dbReference>
<evidence type="ECO:0000256" key="7">
    <source>
        <dbReference type="ARBA" id="ARBA00022723"/>
    </source>
</evidence>
<keyword evidence="9 15" id="KW-1133">Transmembrane helix</keyword>
<dbReference type="InterPro" id="IPR051174">
    <property type="entry name" value="Cytochrome_c-type_ET"/>
</dbReference>
<dbReference type="GO" id="GO:0046872">
    <property type="term" value="F:metal ion binding"/>
    <property type="evidence" value="ECO:0007669"/>
    <property type="project" value="UniProtKB-KW"/>
</dbReference>
<dbReference type="InterPro" id="IPR005126">
    <property type="entry name" value="NapC/NirT_cyt_c_N"/>
</dbReference>
<organism evidence="17">
    <name type="scientific">Candidatus Nitricoxidivorans perseverans</name>
    <dbReference type="NCBI Taxonomy" id="2975601"/>
    <lineage>
        <taxon>Bacteria</taxon>
        <taxon>Pseudomonadati</taxon>
        <taxon>Pseudomonadota</taxon>
        <taxon>Betaproteobacteria</taxon>
        <taxon>Nitrosomonadales</taxon>
        <taxon>Sterolibacteriaceae</taxon>
        <taxon>Candidatus Nitricoxidivorans</taxon>
    </lineage>
</organism>
<keyword evidence="3 12" id="KW-0813">Transport</keyword>
<evidence type="ECO:0000256" key="10">
    <source>
        <dbReference type="ARBA" id="ARBA00023004"/>
    </source>
</evidence>
<dbReference type="GO" id="GO:0020037">
    <property type="term" value="F:heme binding"/>
    <property type="evidence" value="ECO:0007669"/>
    <property type="project" value="InterPro"/>
</dbReference>
<dbReference type="SUPFAM" id="SSF48695">
    <property type="entry name" value="Multiheme cytochromes"/>
    <property type="match status" value="1"/>
</dbReference>
<evidence type="ECO:0000256" key="6">
    <source>
        <dbReference type="ARBA" id="ARBA00022692"/>
    </source>
</evidence>
<feature type="binding site" description="covalent" evidence="13">
    <location>
        <position position="154"/>
    </location>
    <ligand>
        <name>heme</name>
        <dbReference type="ChEBI" id="CHEBI:30413"/>
        <label>3</label>
    </ligand>
</feature>
<comment type="cofactor">
    <cofactor evidence="13">
        <name>heme</name>
        <dbReference type="ChEBI" id="CHEBI:30413"/>
    </cofactor>
    <text evidence="13">Binds 4 heme groups per subunit.</text>
</comment>
<feature type="transmembrane region" description="Helical" evidence="15">
    <location>
        <begin position="27"/>
        <end position="47"/>
    </location>
</feature>
<dbReference type="AlphaFoldDB" id="A0AA49IZD3"/>
<evidence type="ECO:0000256" key="3">
    <source>
        <dbReference type="ARBA" id="ARBA00022448"/>
    </source>
</evidence>
<evidence type="ECO:0000256" key="1">
    <source>
        <dbReference type="ARBA" id="ARBA00004162"/>
    </source>
</evidence>
<keyword evidence="6 15" id="KW-0812">Transmembrane</keyword>
<dbReference type="GO" id="GO:0009061">
    <property type="term" value="P:anaerobic respiration"/>
    <property type="evidence" value="ECO:0007669"/>
    <property type="project" value="TreeGrafter"/>
</dbReference>
<dbReference type="GO" id="GO:0019333">
    <property type="term" value="P:denitrification pathway"/>
    <property type="evidence" value="ECO:0007669"/>
    <property type="project" value="InterPro"/>
</dbReference>
<evidence type="ECO:0000313" key="17">
    <source>
        <dbReference type="EMBL" id="WIM06763.1"/>
    </source>
</evidence>
<feature type="binding site" description="axial binding residue" evidence="14">
    <location>
        <position position="66"/>
    </location>
    <ligand>
        <name>heme</name>
        <dbReference type="ChEBI" id="CHEBI:30413"/>
        <label>1</label>
    </ligand>
    <ligandPart>
        <name>Fe</name>
        <dbReference type="ChEBI" id="CHEBI:18248"/>
    </ligandPart>
</feature>
<keyword evidence="8 12" id="KW-0249">Electron transport</keyword>
<evidence type="ECO:0000259" key="16">
    <source>
        <dbReference type="Pfam" id="PF03264"/>
    </source>
</evidence>
<reference evidence="17" key="1">
    <citation type="journal article" date="2023" name="Nat. Microbiol.">
        <title>Enrichment and characterization of a nitric oxide-reducing microbial community in a continuous bioreactor.</title>
        <authorList>
            <person name="Garrido-Amador P."/>
            <person name="Stortenbeker N."/>
            <person name="Wessels H.J.C.T."/>
            <person name="Speth D.R."/>
            <person name="Garcia-Heredia I."/>
            <person name="Kartal B."/>
        </authorList>
    </citation>
    <scope>NUCLEOTIDE SEQUENCE</scope>
    <source>
        <strain evidence="17">MAG1</strain>
    </source>
</reference>